<dbReference type="STRING" id="126957.T1JB37"/>
<sequence length="439" mass="48306">MLLHIGIFVTTVFSAQALYDRQSYVVNLTPTNFNSKVINSDDVWIVEFFAPWCGHCQNMVPEYEKAAKALKGLVNVGAVNADDHKTLAEQYKVKGFPTIKIFGQNKKAPLDFNGARNADAFVEAAFKALRNLVDARIGKKGGSSGSKPRSSSGEGGDGKDVIELTDGNFEETVLESEDMWLVEFYAPWCGHCKNLAPQWESAASQLKGKVKLGALDATAHTVMGNKYGVRGYPTIKYFASGKKSSSSAEEYDGGRTSADIVQWALDKLAQNIPPPELQQITDAEVLKKSCEGHQICIIAVLPHILDCQSKCRNDYINTLTKLGDKFKKNMWGWLWTEAGSQFELEEGIGIGGFGYPALAAANIRKMKYSLLRGSFSYEGINEFLRELAVGRGSTVPLKGAQLPKVLKVEPWDGKDAELQVEEEDLSDVDLDEGKKKEEL</sequence>
<evidence type="ECO:0000259" key="15">
    <source>
        <dbReference type="PROSITE" id="PS51352"/>
    </source>
</evidence>
<dbReference type="Gene3D" id="3.40.30.10">
    <property type="entry name" value="Glutaredoxin"/>
    <property type="match status" value="2"/>
</dbReference>
<dbReference type="InterPro" id="IPR013766">
    <property type="entry name" value="Thioredoxin_domain"/>
</dbReference>
<keyword evidence="9" id="KW-0413">Isomerase</keyword>
<reference evidence="17" key="1">
    <citation type="submission" date="2011-05" db="EMBL/GenBank/DDBJ databases">
        <authorList>
            <person name="Richards S.R."/>
            <person name="Qu J."/>
            <person name="Jiang H."/>
            <person name="Jhangiani S.N."/>
            <person name="Agravi P."/>
            <person name="Goodspeed R."/>
            <person name="Gross S."/>
            <person name="Mandapat C."/>
            <person name="Jackson L."/>
            <person name="Mathew T."/>
            <person name="Pu L."/>
            <person name="Thornton R."/>
            <person name="Saada N."/>
            <person name="Wilczek-Boney K.B."/>
            <person name="Lee S."/>
            <person name="Kovar C."/>
            <person name="Wu Y."/>
            <person name="Scherer S.E."/>
            <person name="Worley K.C."/>
            <person name="Muzny D.M."/>
            <person name="Gibbs R."/>
        </authorList>
    </citation>
    <scope>NUCLEOTIDE SEQUENCE</scope>
    <source>
        <strain evidence="17">Brora</strain>
    </source>
</reference>
<keyword evidence="5 14" id="KW-0732">Signal</keyword>
<reference evidence="16" key="2">
    <citation type="submission" date="2015-02" db="UniProtKB">
        <authorList>
            <consortium name="EnsemblMetazoa"/>
        </authorList>
    </citation>
    <scope>IDENTIFICATION</scope>
</reference>
<evidence type="ECO:0000256" key="5">
    <source>
        <dbReference type="ARBA" id="ARBA00022729"/>
    </source>
</evidence>
<feature type="chain" id="PRO_5004580123" description="Protein disulfide-isomerase A6 homolog" evidence="14">
    <location>
        <begin position="18"/>
        <end position="439"/>
    </location>
</feature>
<dbReference type="EnsemblMetazoa" id="SMAR010968-RA">
    <property type="protein sequence ID" value="SMAR010968-PA"/>
    <property type="gene ID" value="SMAR010968"/>
</dbReference>
<feature type="domain" description="Thioredoxin" evidence="15">
    <location>
        <begin position="17"/>
        <end position="131"/>
    </location>
</feature>
<keyword evidence="8" id="KW-1015">Disulfide bond</keyword>
<dbReference type="CDD" id="cd03001">
    <property type="entry name" value="PDI_a_P5"/>
    <property type="match status" value="2"/>
</dbReference>
<dbReference type="EMBL" id="JH432008">
    <property type="status" value="NOT_ANNOTATED_CDS"/>
    <property type="molecule type" value="Genomic_DNA"/>
</dbReference>
<dbReference type="EC" id="5.3.4.1" evidence="4"/>
<dbReference type="PANTHER" id="PTHR45815:SF3">
    <property type="entry name" value="PROTEIN DISULFIDE-ISOMERASE A6"/>
    <property type="match status" value="1"/>
</dbReference>
<feature type="signal peptide" evidence="14">
    <location>
        <begin position="1"/>
        <end position="17"/>
    </location>
</feature>
<evidence type="ECO:0000256" key="14">
    <source>
        <dbReference type="SAM" id="SignalP"/>
    </source>
</evidence>
<evidence type="ECO:0000313" key="17">
    <source>
        <dbReference type="Proteomes" id="UP000014500"/>
    </source>
</evidence>
<evidence type="ECO:0000256" key="11">
    <source>
        <dbReference type="ARBA" id="ARBA00067226"/>
    </source>
</evidence>
<dbReference type="GO" id="GO:0003756">
    <property type="term" value="F:protein disulfide isomerase activity"/>
    <property type="evidence" value="ECO:0007669"/>
    <property type="project" value="UniProtKB-EC"/>
</dbReference>
<dbReference type="GO" id="GO:0034976">
    <property type="term" value="P:response to endoplasmic reticulum stress"/>
    <property type="evidence" value="ECO:0007669"/>
    <property type="project" value="TreeGrafter"/>
</dbReference>
<dbReference type="InterPro" id="IPR017937">
    <property type="entry name" value="Thioredoxin_CS"/>
</dbReference>
<keyword evidence="6" id="KW-0677">Repeat</keyword>
<dbReference type="InterPro" id="IPR005788">
    <property type="entry name" value="PDI_thioredoxin-like_dom"/>
</dbReference>
<evidence type="ECO:0000256" key="4">
    <source>
        <dbReference type="ARBA" id="ARBA00012723"/>
    </source>
</evidence>
<dbReference type="HOGENOM" id="CLU_030311_0_0_1"/>
<evidence type="ECO:0000313" key="16">
    <source>
        <dbReference type="EnsemblMetazoa" id="SMAR010968-PA"/>
    </source>
</evidence>
<dbReference type="InterPro" id="IPR036249">
    <property type="entry name" value="Thioredoxin-like_sf"/>
</dbReference>
<evidence type="ECO:0000256" key="12">
    <source>
        <dbReference type="RuleBase" id="RU004208"/>
    </source>
</evidence>
<dbReference type="PROSITE" id="PS51352">
    <property type="entry name" value="THIOREDOXIN_2"/>
    <property type="match status" value="2"/>
</dbReference>
<dbReference type="PhylomeDB" id="T1JB37"/>
<dbReference type="PANTHER" id="PTHR45815">
    <property type="entry name" value="PROTEIN DISULFIDE-ISOMERASE A6"/>
    <property type="match status" value="1"/>
</dbReference>
<dbReference type="FunFam" id="3.40.30.10:FF:000050">
    <property type="entry name" value="protein disulfide-isomerase A6 isoform X1"/>
    <property type="match status" value="1"/>
</dbReference>
<name>T1JB37_STRMM</name>
<keyword evidence="7" id="KW-0256">Endoplasmic reticulum</keyword>
<evidence type="ECO:0000256" key="2">
    <source>
        <dbReference type="ARBA" id="ARBA00004319"/>
    </source>
</evidence>
<dbReference type="InterPro" id="IPR057305">
    <property type="entry name" value="Thioredox_PDIA6_C"/>
</dbReference>
<organism evidence="16 17">
    <name type="scientific">Strigamia maritima</name>
    <name type="common">European centipede</name>
    <name type="synonym">Geophilus maritimus</name>
    <dbReference type="NCBI Taxonomy" id="126957"/>
    <lineage>
        <taxon>Eukaryota</taxon>
        <taxon>Metazoa</taxon>
        <taxon>Ecdysozoa</taxon>
        <taxon>Arthropoda</taxon>
        <taxon>Myriapoda</taxon>
        <taxon>Chilopoda</taxon>
        <taxon>Pleurostigmophora</taxon>
        <taxon>Geophilomorpha</taxon>
        <taxon>Linotaeniidae</taxon>
        <taxon>Strigamia</taxon>
    </lineage>
</organism>
<comment type="subcellular location">
    <subcellularLocation>
        <location evidence="2">Endoplasmic reticulum lumen</location>
    </subcellularLocation>
</comment>
<dbReference type="SUPFAM" id="SSF52833">
    <property type="entry name" value="Thioredoxin-like"/>
    <property type="match status" value="2"/>
</dbReference>
<feature type="domain" description="Thioredoxin" evidence="15">
    <location>
        <begin position="142"/>
        <end position="270"/>
    </location>
</feature>
<evidence type="ECO:0000256" key="10">
    <source>
        <dbReference type="ARBA" id="ARBA00023284"/>
    </source>
</evidence>
<keyword evidence="17" id="KW-1185">Reference proteome</keyword>
<comment type="similarity">
    <text evidence="3 12">Belongs to the protein disulfide isomerase family.</text>
</comment>
<dbReference type="PROSITE" id="PS00194">
    <property type="entry name" value="THIOREDOXIN_1"/>
    <property type="match status" value="2"/>
</dbReference>
<evidence type="ECO:0000256" key="9">
    <source>
        <dbReference type="ARBA" id="ARBA00023235"/>
    </source>
</evidence>
<dbReference type="OMA" id="KQKLWGW"/>
<dbReference type="GO" id="GO:0015035">
    <property type="term" value="F:protein-disulfide reductase activity"/>
    <property type="evidence" value="ECO:0007669"/>
    <property type="project" value="TreeGrafter"/>
</dbReference>
<evidence type="ECO:0000256" key="3">
    <source>
        <dbReference type="ARBA" id="ARBA00006347"/>
    </source>
</evidence>
<protein>
    <recommendedName>
        <fullName evidence="11">Protein disulfide-isomerase A6 homolog</fullName>
        <ecNumber evidence="4">5.3.4.1</ecNumber>
    </recommendedName>
</protein>
<evidence type="ECO:0000256" key="7">
    <source>
        <dbReference type="ARBA" id="ARBA00022824"/>
    </source>
</evidence>
<proteinExistence type="inferred from homology"/>
<dbReference type="Proteomes" id="UP000014500">
    <property type="component" value="Unassembled WGS sequence"/>
</dbReference>
<dbReference type="GO" id="GO:0005788">
    <property type="term" value="C:endoplasmic reticulum lumen"/>
    <property type="evidence" value="ECO:0007669"/>
    <property type="project" value="UniProtKB-SubCell"/>
</dbReference>
<evidence type="ECO:0000256" key="1">
    <source>
        <dbReference type="ARBA" id="ARBA00001182"/>
    </source>
</evidence>
<dbReference type="eggNOG" id="KOG0191">
    <property type="taxonomic scope" value="Eukaryota"/>
</dbReference>
<dbReference type="NCBIfam" id="TIGR01126">
    <property type="entry name" value="pdi_dom"/>
    <property type="match status" value="2"/>
</dbReference>
<dbReference type="Pfam" id="PF00085">
    <property type="entry name" value="Thioredoxin"/>
    <property type="match status" value="2"/>
</dbReference>
<comment type="catalytic activity">
    <reaction evidence="1">
        <text>Catalyzes the rearrangement of -S-S- bonds in proteins.</text>
        <dbReference type="EC" id="5.3.4.1"/>
    </reaction>
</comment>
<dbReference type="CDD" id="cd02983">
    <property type="entry name" value="P5_C"/>
    <property type="match status" value="1"/>
</dbReference>
<evidence type="ECO:0000256" key="13">
    <source>
        <dbReference type="SAM" id="MobiDB-lite"/>
    </source>
</evidence>
<accession>T1JB37</accession>
<dbReference type="AlphaFoldDB" id="T1JB37"/>
<dbReference type="Pfam" id="PF24541">
    <property type="entry name" value="Thioredox_PDIA6_C"/>
    <property type="match status" value="1"/>
</dbReference>
<dbReference type="PRINTS" id="PR00421">
    <property type="entry name" value="THIOREDOXIN"/>
</dbReference>
<feature type="region of interest" description="Disordered" evidence="13">
    <location>
        <begin position="139"/>
        <end position="161"/>
    </location>
</feature>
<evidence type="ECO:0000256" key="8">
    <source>
        <dbReference type="ARBA" id="ARBA00023157"/>
    </source>
</evidence>
<evidence type="ECO:0000256" key="6">
    <source>
        <dbReference type="ARBA" id="ARBA00022737"/>
    </source>
</evidence>
<dbReference type="FunFam" id="3.40.30.10:FF:000032">
    <property type="entry name" value="Protein disulfide-isomerase A6 homolog"/>
    <property type="match status" value="1"/>
</dbReference>
<keyword evidence="10" id="KW-0676">Redox-active center</keyword>